<dbReference type="Gene3D" id="3.40.50.300">
    <property type="entry name" value="P-loop containing nucleotide triphosphate hydrolases"/>
    <property type="match status" value="1"/>
</dbReference>
<evidence type="ECO:0000313" key="15">
    <source>
        <dbReference type="Proteomes" id="UP000032233"/>
    </source>
</evidence>
<dbReference type="GO" id="GO:0008289">
    <property type="term" value="F:lipid binding"/>
    <property type="evidence" value="ECO:0007669"/>
    <property type="project" value="UniProtKB-KW"/>
</dbReference>
<dbReference type="FunCoup" id="A0A0D2J8N7">
    <property type="interactions" value="335"/>
</dbReference>
<dbReference type="OrthoDB" id="9807019at2"/>
<dbReference type="GO" id="GO:0005524">
    <property type="term" value="F:ATP binding"/>
    <property type="evidence" value="ECO:0007669"/>
    <property type="project" value="UniProtKB-UniRule"/>
</dbReference>
<comment type="caution">
    <text evidence="14">The sequence shown here is derived from an EMBL/GenBank/DDBJ whole genome shotgun (WGS) entry which is preliminary data.</text>
</comment>
<evidence type="ECO:0000313" key="14">
    <source>
        <dbReference type="EMBL" id="KIX14504.1"/>
    </source>
</evidence>
<dbReference type="Gene3D" id="3.30.300.180">
    <property type="match status" value="1"/>
</dbReference>
<dbReference type="GO" id="GO:0006275">
    <property type="term" value="P:regulation of DNA replication"/>
    <property type="evidence" value="ECO:0007669"/>
    <property type="project" value="UniProtKB-UniRule"/>
</dbReference>
<feature type="binding site" evidence="8">
    <location>
        <position position="154"/>
    </location>
    <ligand>
        <name>ATP</name>
        <dbReference type="ChEBI" id="CHEBI:30616"/>
    </ligand>
</feature>
<dbReference type="InterPro" id="IPR013159">
    <property type="entry name" value="DnaA_C"/>
</dbReference>
<evidence type="ECO:0000256" key="1">
    <source>
        <dbReference type="ARBA" id="ARBA00006583"/>
    </source>
</evidence>
<dbReference type="CDD" id="cd06571">
    <property type="entry name" value="Bac_DnaA_C"/>
    <property type="match status" value="1"/>
</dbReference>
<comment type="similarity">
    <text evidence="1 8 11">Belongs to the DnaA family.</text>
</comment>
<dbReference type="PROSITE" id="PS01008">
    <property type="entry name" value="DNAA"/>
    <property type="match status" value="1"/>
</dbReference>
<dbReference type="PATRIC" id="fig|1429043.3.peg.1648"/>
<feature type="domain" description="AAA+ ATPase" evidence="12">
    <location>
        <begin position="139"/>
        <end position="267"/>
    </location>
</feature>
<feature type="region of interest" description="Domain IV, binds dsDNA" evidence="8">
    <location>
        <begin position="323"/>
        <end position="444"/>
    </location>
</feature>
<dbReference type="EMBL" id="AZAC01000010">
    <property type="protein sequence ID" value="KIX14504.1"/>
    <property type="molecule type" value="Genomic_DNA"/>
</dbReference>
<dbReference type="Proteomes" id="UP000032233">
    <property type="component" value="Unassembled WGS sequence"/>
</dbReference>
<feature type="binding site" evidence="8">
    <location>
        <position position="150"/>
    </location>
    <ligand>
        <name>ATP</name>
        <dbReference type="ChEBI" id="CHEBI:30616"/>
    </ligand>
</feature>
<evidence type="ECO:0000256" key="3">
    <source>
        <dbReference type="ARBA" id="ARBA00022705"/>
    </source>
</evidence>
<comment type="subunit">
    <text evidence="8">Oligomerizes as a right-handed, spiral filament on DNA at oriC.</text>
</comment>
<dbReference type="Pfam" id="PF08299">
    <property type="entry name" value="Bac_DnaA_C"/>
    <property type="match status" value="1"/>
</dbReference>
<comment type="domain">
    <text evidence="8">Domain I is involved in oligomerization and binding regulators, domain II is flexibile and of varying length in different bacteria, domain III forms the AAA+ region, while domain IV binds dsDNA.</text>
</comment>
<dbReference type="CDD" id="cd00009">
    <property type="entry name" value="AAA"/>
    <property type="match status" value="1"/>
</dbReference>
<keyword evidence="7 8" id="KW-0238">DNA-binding</keyword>
<evidence type="ECO:0000256" key="8">
    <source>
        <dbReference type="HAMAP-Rule" id="MF_00377"/>
    </source>
</evidence>
<evidence type="ECO:0000256" key="6">
    <source>
        <dbReference type="ARBA" id="ARBA00023121"/>
    </source>
</evidence>
<dbReference type="GO" id="GO:0006270">
    <property type="term" value="P:DNA replication initiation"/>
    <property type="evidence" value="ECO:0007669"/>
    <property type="project" value="UniProtKB-UniRule"/>
</dbReference>
<evidence type="ECO:0000256" key="10">
    <source>
        <dbReference type="RuleBase" id="RU000577"/>
    </source>
</evidence>
<dbReference type="SMART" id="SM00760">
    <property type="entry name" value="Bac_DnaA_C"/>
    <property type="match status" value="1"/>
</dbReference>
<dbReference type="STRING" id="1429043.X474_07800"/>
<dbReference type="SUPFAM" id="SSF48295">
    <property type="entry name" value="TrpR-like"/>
    <property type="match status" value="1"/>
</dbReference>
<keyword evidence="3 8" id="KW-0235">DNA replication</keyword>
<feature type="region of interest" description="Domain III, AAA+ region" evidence="8">
    <location>
        <begin position="106"/>
        <end position="322"/>
    </location>
</feature>
<keyword evidence="6 8" id="KW-0446">Lipid-binding</keyword>
<accession>A0A0D2J8N7</accession>
<dbReference type="InterPro" id="IPR020591">
    <property type="entry name" value="Chromosome_initiator_DnaA-like"/>
</dbReference>
<feature type="binding site" evidence="8">
    <location>
        <position position="153"/>
    </location>
    <ligand>
        <name>ATP</name>
        <dbReference type="ChEBI" id="CHEBI:30616"/>
    </ligand>
</feature>
<keyword evidence="15" id="KW-1185">Reference proteome</keyword>
<evidence type="ECO:0000256" key="2">
    <source>
        <dbReference type="ARBA" id="ARBA00022490"/>
    </source>
</evidence>
<dbReference type="PANTHER" id="PTHR30050:SF2">
    <property type="entry name" value="CHROMOSOMAL REPLICATION INITIATOR PROTEIN DNAA"/>
    <property type="match status" value="1"/>
</dbReference>
<comment type="function">
    <text evidence="8 10">Plays an essential role in the initiation and regulation of chromosomal replication. ATP-DnaA binds to the origin of replication (oriC) to initiate formation of the DNA replication initiation complex once per cell cycle. Binds the DnaA box (a 9 base pair repeat at the origin) and separates the double-stranded (ds)DNA. Forms a right-handed helical filament on oriC DNA; dsDNA binds to the exterior of the filament while single-stranded (ss)DNA is stabiized in the filament's interior. The ATP-DnaA-oriC complex binds and stabilizes one strand of the AT-rich DNA unwinding element (DUE), permitting loading of DNA polymerase. After initiation quickly degrades to an ADP-DnaA complex that is not apt for DNA replication. Binds acidic phospholipids.</text>
</comment>
<dbReference type="FunFam" id="3.40.50.300:FF:000668">
    <property type="entry name" value="Chromosomal replication initiator protein DnaA"/>
    <property type="match status" value="1"/>
</dbReference>
<dbReference type="InterPro" id="IPR003593">
    <property type="entry name" value="AAA+_ATPase"/>
</dbReference>
<dbReference type="InterPro" id="IPR038454">
    <property type="entry name" value="DnaA_N_sf"/>
</dbReference>
<dbReference type="Gene3D" id="1.10.1750.10">
    <property type="match status" value="1"/>
</dbReference>
<dbReference type="InterPro" id="IPR027417">
    <property type="entry name" value="P-loop_NTPase"/>
</dbReference>
<keyword evidence="5 8" id="KW-0067">ATP-binding</keyword>
<dbReference type="AlphaFoldDB" id="A0A0D2J8N7"/>
<dbReference type="InterPro" id="IPR010921">
    <property type="entry name" value="Trp_repressor/repl_initiator"/>
</dbReference>
<dbReference type="SMART" id="SM00382">
    <property type="entry name" value="AAA"/>
    <property type="match status" value="1"/>
</dbReference>
<dbReference type="NCBIfam" id="TIGR00362">
    <property type="entry name" value="DnaA"/>
    <property type="match status" value="1"/>
</dbReference>
<evidence type="ECO:0000259" key="13">
    <source>
        <dbReference type="SMART" id="SM00760"/>
    </source>
</evidence>
<dbReference type="PANTHER" id="PTHR30050">
    <property type="entry name" value="CHROMOSOMAL REPLICATION INITIATOR PROTEIN DNAA"/>
    <property type="match status" value="1"/>
</dbReference>
<dbReference type="InterPro" id="IPR013317">
    <property type="entry name" value="DnaA_dom"/>
</dbReference>
<dbReference type="GO" id="GO:0003688">
    <property type="term" value="F:DNA replication origin binding"/>
    <property type="evidence" value="ECO:0007669"/>
    <property type="project" value="UniProtKB-UniRule"/>
</dbReference>
<evidence type="ECO:0000259" key="12">
    <source>
        <dbReference type="SMART" id="SM00382"/>
    </source>
</evidence>
<name>A0A0D2J8N7_9BACT</name>
<dbReference type="InterPro" id="IPR018312">
    <property type="entry name" value="Chromosome_initiator_DnaA_CS"/>
</dbReference>
<feature type="region of interest" description="Domain I, interacts with DnaA modulators" evidence="8">
    <location>
        <begin position="1"/>
        <end position="92"/>
    </location>
</feature>
<keyword evidence="4 8" id="KW-0547">Nucleotide-binding</keyword>
<evidence type="ECO:0000256" key="5">
    <source>
        <dbReference type="ARBA" id="ARBA00022840"/>
    </source>
</evidence>
<organism evidence="14 15">
    <name type="scientific">Dethiosulfatarculus sandiegensis</name>
    <dbReference type="NCBI Taxonomy" id="1429043"/>
    <lineage>
        <taxon>Bacteria</taxon>
        <taxon>Pseudomonadati</taxon>
        <taxon>Thermodesulfobacteriota</taxon>
        <taxon>Desulfarculia</taxon>
        <taxon>Desulfarculales</taxon>
        <taxon>Desulfarculaceae</taxon>
        <taxon>Dethiosulfatarculus</taxon>
    </lineage>
</organism>
<dbReference type="Gene3D" id="1.10.8.60">
    <property type="match status" value="1"/>
</dbReference>
<dbReference type="GO" id="GO:0005737">
    <property type="term" value="C:cytoplasm"/>
    <property type="evidence" value="ECO:0007669"/>
    <property type="project" value="UniProtKB-SubCell"/>
</dbReference>
<keyword evidence="2 8" id="KW-0963">Cytoplasm</keyword>
<dbReference type="HAMAP" id="MF_00377">
    <property type="entry name" value="DnaA_bact"/>
    <property type="match status" value="1"/>
</dbReference>
<evidence type="ECO:0000256" key="11">
    <source>
        <dbReference type="RuleBase" id="RU004227"/>
    </source>
</evidence>
<dbReference type="SUPFAM" id="SSF52540">
    <property type="entry name" value="P-loop containing nucleoside triphosphate hydrolases"/>
    <property type="match status" value="1"/>
</dbReference>
<proteinExistence type="inferred from homology"/>
<feature type="binding site" evidence="8">
    <location>
        <position position="152"/>
    </location>
    <ligand>
        <name>ATP</name>
        <dbReference type="ChEBI" id="CHEBI:30616"/>
    </ligand>
</feature>
<evidence type="ECO:0000256" key="7">
    <source>
        <dbReference type="ARBA" id="ARBA00023125"/>
    </source>
</evidence>
<comment type="subcellular location">
    <subcellularLocation>
        <location evidence="8">Cytoplasm</location>
    </subcellularLocation>
</comment>
<dbReference type="InParanoid" id="A0A0D2J8N7"/>
<dbReference type="InterPro" id="IPR001957">
    <property type="entry name" value="Chromosome_initiator_DnaA"/>
</dbReference>
<gene>
    <name evidence="8" type="primary">dnaA</name>
    <name evidence="14" type="ORF">X474_07800</name>
</gene>
<sequence length="444" mass="50709">MEEKLIKENTWNQIEIILSEAIPEKEYDIWLRPLSGQVMDNKLIITAPNRFFCQRINDHYKGVITKACEHIYNKKMDIEFKIDLNGNFSNHAHLQNQHYSEFIFKPFNDRYIFSSFIVGPSNELAYAACHAAANNPGILYNPLFIFGDSGLGKTHLLTAVGHFLKQHKPLVKTCYNTIESFTNELNQAIVGDTLNRFRNKYRKLDCLLLDDIQLLAGNDRTQEELFHTFNALYDNGKQIIVTSDKKPKDIPSLEKRLRTRFEWGLLADLQLPEEETRVSIVQEKSKQMGLPLSKSAALYLAKQPESSIRVLEGYLTRIQAVSRLKNLEPTLELVRTVIKPLVDQNPIAPEDVLRVVSSHFAVKVADLKSKKKTRDITLPRQIAMYLIRKLTGASFPEIGRIMGGKDHSTVVKGVKKIEILIANDSETNEKIMLVEKALLGRDSF</sequence>
<comment type="caution">
    <text evidence="8">Lacks conserved residue(s) required for the propagation of feature annotation.</text>
</comment>
<dbReference type="InterPro" id="IPR024633">
    <property type="entry name" value="DnaA_N_dom"/>
</dbReference>
<dbReference type="PRINTS" id="PR00051">
    <property type="entry name" value="DNAA"/>
</dbReference>
<protein>
    <recommendedName>
        <fullName evidence="8 9">Chromosomal replication initiator protein DnaA</fullName>
    </recommendedName>
</protein>
<dbReference type="Pfam" id="PF11638">
    <property type="entry name" value="DnaA_N"/>
    <property type="match status" value="1"/>
</dbReference>
<evidence type="ECO:0000256" key="9">
    <source>
        <dbReference type="NCBIfam" id="TIGR00362"/>
    </source>
</evidence>
<feature type="domain" description="Chromosomal replication initiator DnaA C-terminal" evidence="13">
    <location>
        <begin position="348"/>
        <end position="417"/>
    </location>
</feature>
<evidence type="ECO:0000256" key="4">
    <source>
        <dbReference type="ARBA" id="ARBA00022741"/>
    </source>
</evidence>
<dbReference type="GO" id="GO:0005886">
    <property type="term" value="C:plasma membrane"/>
    <property type="evidence" value="ECO:0007669"/>
    <property type="project" value="TreeGrafter"/>
</dbReference>
<dbReference type="Pfam" id="PF00308">
    <property type="entry name" value="Bac_DnaA"/>
    <property type="match status" value="1"/>
</dbReference>
<reference evidence="14 15" key="1">
    <citation type="submission" date="2013-11" db="EMBL/GenBank/DDBJ databases">
        <title>Metagenomic analysis of a methanogenic consortium involved in long chain n-alkane degradation.</title>
        <authorList>
            <person name="Davidova I.A."/>
            <person name="Callaghan A.V."/>
            <person name="Wawrik B."/>
            <person name="Pruitt S."/>
            <person name="Marks C."/>
            <person name="Duncan K.E."/>
            <person name="Suflita J.M."/>
        </authorList>
    </citation>
    <scope>NUCLEOTIDE SEQUENCE [LARGE SCALE GENOMIC DNA]</scope>
    <source>
        <strain evidence="14 15">SPR</strain>
    </source>
</reference>